<sequence length="168" mass="18107">MSSGDGHQVSQWSIYDGAGLGHGPRAAGLRAVCSCGWNGPEHRLDWEEIGDQPLDEAAEAAEAVAETCSMDWDGHTEDVERSAIPLPESVTVLLEQLRGELEKLEKTSPLAALRAVRRLEVTAVEVGYWAAHAGRGDATVEQTAAALGLSQGEARKTLARFGRWSPYR</sequence>
<gene>
    <name evidence="1" type="ORF">GCM10010326_65320</name>
</gene>
<dbReference type="EMBL" id="BMUU01000015">
    <property type="protein sequence ID" value="GGY61448.1"/>
    <property type="molecule type" value="Genomic_DNA"/>
</dbReference>
<name>A0ABQ3ALX3_9ACTN</name>
<dbReference type="Proteomes" id="UP000600946">
    <property type="component" value="Unassembled WGS sequence"/>
</dbReference>
<keyword evidence="2" id="KW-1185">Reference proteome</keyword>
<evidence type="ECO:0000313" key="2">
    <source>
        <dbReference type="Proteomes" id="UP000600946"/>
    </source>
</evidence>
<comment type="caution">
    <text evidence="1">The sequence shown here is derived from an EMBL/GenBank/DDBJ whole genome shotgun (WGS) entry which is preliminary data.</text>
</comment>
<evidence type="ECO:0000313" key="1">
    <source>
        <dbReference type="EMBL" id="GGY61448.1"/>
    </source>
</evidence>
<organism evidence="1 2">
    <name type="scientific">Streptomyces xanthochromogenes</name>
    <dbReference type="NCBI Taxonomy" id="67384"/>
    <lineage>
        <taxon>Bacteria</taxon>
        <taxon>Bacillati</taxon>
        <taxon>Actinomycetota</taxon>
        <taxon>Actinomycetes</taxon>
        <taxon>Kitasatosporales</taxon>
        <taxon>Streptomycetaceae</taxon>
        <taxon>Streptomyces</taxon>
    </lineage>
</organism>
<reference evidence="2" key="1">
    <citation type="journal article" date="2019" name="Int. J. Syst. Evol. Microbiol.">
        <title>The Global Catalogue of Microorganisms (GCM) 10K type strain sequencing project: providing services to taxonomists for standard genome sequencing and annotation.</title>
        <authorList>
            <consortium name="The Broad Institute Genomics Platform"/>
            <consortium name="The Broad Institute Genome Sequencing Center for Infectious Disease"/>
            <person name="Wu L."/>
            <person name="Ma J."/>
        </authorList>
    </citation>
    <scope>NUCLEOTIDE SEQUENCE [LARGE SCALE GENOMIC DNA]</scope>
    <source>
        <strain evidence="2">JCM 4594</strain>
    </source>
</reference>
<accession>A0ABQ3ALX3</accession>
<proteinExistence type="predicted"/>
<protein>
    <submittedName>
        <fullName evidence="1">Uncharacterized protein</fullName>
    </submittedName>
</protein>